<keyword evidence="4" id="KW-0804">Transcription</keyword>
<dbReference type="GO" id="GO:0003700">
    <property type="term" value="F:DNA-binding transcription factor activity"/>
    <property type="evidence" value="ECO:0007669"/>
    <property type="project" value="InterPro"/>
</dbReference>
<proteinExistence type="inferred from homology"/>
<dbReference type="PANTHER" id="PTHR30126:SF39">
    <property type="entry name" value="HTH-TYPE TRANSCRIPTIONAL REGULATOR CYSL"/>
    <property type="match status" value="1"/>
</dbReference>
<dbReference type="SUPFAM" id="SSF53850">
    <property type="entry name" value="Periplasmic binding protein-like II"/>
    <property type="match status" value="1"/>
</dbReference>
<evidence type="ECO:0000256" key="4">
    <source>
        <dbReference type="ARBA" id="ARBA00023163"/>
    </source>
</evidence>
<name>A0A127V937_9SPHI</name>
<dbReference type="InterPro" id="IPR005119">
    <property type="entry name" value="LysR_subst-bd"/>
</dbReference>
<dbReference type="Gene3D" id="3.40.190.290">
    <property type="match status" value="1"/>
</dbReference>
<reference evidence="6 7" key="1">
    <citation type="submission" date="2016-03" db="EMBL/GenBank/DDBJ databases">
        <title>Complete genome sequence of Pedobacter cryoconitis PAMC 27485.</title>
        <authorList>
            <person name="Lee J."/>
            <person name="Kim O.-S."/>
        </authorList>
    </citation>
    <scope>NUCLEOTIDE SEQUENCE [LARGE SCALE GENOMIC DNA]</scope>
    <source>
        <strain evidence="6 7">PAMC 27485</strain>
    </source>
</reference>
<keyword evidence="7" id="KW-1185">Reference proteome</keyword>
<dbReference type="InterPro" id="IPR036388">
    <property type="entry name" value="WH-like_DNA-bd_sf"/>
</dbReference>
<evidence type="ECO:0000259" key="5">
    <source>
        <dbReference type="PROSITE" id="PS50931"/>
    </source>
</evidence>
<dbReference type="InterPro" id="IPR000847">
    <property type="entry name" value="LysR_HTH_N"/>
</dbReference>
<dbReference type="EMBL" id="CP014504">
    <property type="protein sequence ID" value="AMP97508.1"/>
    <property type="molecule type" value="Genomic_DNA"/>
</dbReference>
<dbReference type="PROSITE" id="PS50931">
    <property type="entry name" value="HTH_LYSR"/>
    <property type="match status" value="1"/>
</dbReference>
<comment type="similarity">
    <text evidence="1">Belongs to the LysR transcriptional regulatory family.</text>
</comment>
<dbReference type="PATRIC" id="fig|188932.3.peg.569"/>
<dbReference type="PRINTS" id="PR00039">
    <property type="entry name" value="HTHLYSR"/>
</dbReference>
<keyword evidence="3" id="KW-0238">DNA-binding</keyword>
<dbReference type="Gene3D" id="1.10.10.10">
    <property type="entry name" value="Winged helix-like DNA-binding domain superfamily/Winged helix DNA-binding domain"/>
    <property type="match status" value="1"/>
</dbReference>
<dbReference type="FunFam" id="1.10.10.10:FF:000001">
    <property type="entry name" value="LysR family transcriptional regulator"/>
    <property type="match status" value="1"/>
</dbReference>
<dbReference type="Pfam" id="PF00126">
    <property type="entry name" value="HTH_1"/>
    <property type="match status" value="1"/>
</dbReference>
<dbReference type="Proteomes" id="UP000071561">
    <property type="component" value="Chromosome"/>
</dbReference>
<dbReference type="Pfam" id="PF03466">
    <property type="entry name" value="LysR_substrate"/>
    <property type="match status" value="1"/>
</dbReference>
<accession>A0A127V937</accession>
<feature type="domain" description="HTH lysR-type" evidence="5">
    <location>
        <begin position="1"/>
        <end position="58"/>
    </location>
</feature>
<dbReference type="PANTHER" id="PTHR30126">
    <property type="entry name" value="HTH-TYPE TRANSCRIPTIONAL REGULATOR"/>
    <property type="match status" value="1"/>
</dbReference>
<evidence type="ECO:0000313" key="7">
    <source>
        <dbReference type="Proteomes" id="UP000071561"/>
    </source>
</evidence>
<gene>
    <name evidence="6" type="ORF">AY601_0554</name>
</gene>
<dbReference type="CDD" id="cd08420">
    <property type="entry name" value="PBP2_CysL_like"/>
    <property type="match status" value="1"/>
</dbReference>
<keyword evidence="2" id="KW-0805">Transcription regulation</keyword>
<evidence type="ECO:0000313" key="6">
    <source>
        <dbReference type="EMBL" id="AMP97508.1"/>
    </source>
</evidence>
<dbReference type="AlphaFoldDB" id="A0A127V937"/>
<sequence length="298" mass="33650">MSDFRLEVFYTVAKRLSFTKAAAALFITQPAVTKHIYELEQQYDNKLFERKGNKIQLTPAGELLLSHTESLFNIYRNIDFDMNALVHKKEGILALGASTTISQYVIAPILAGFRKKFSAIAINLMNGNTEQIEKALLDKEIQLGIIEGRSKHQEISYTEFIRDEIVLVCGQDHPLAKKSELSKALLLENSFVMREQGSGTLEVIDYALKEIGMGVSDLKAEIHLGSTESIKSYLMHSNCLAFISIHALTNELQRGTLRVIDVAGLHIERHFYFIHLQGKPDGLSEVFLRHARLTHHLK</sequence>
<evidence type="ECO:0000256" key="1">
    <source>
        <dbReference type="ARBA" id="ARBA00009437"/>
    </source>
</evidence>
<organism evidence="6 7">
    <name type="scientific">Pedobacter cryoconitis</name>
    <dbReference type="NCBI Taxonomy" id="188932"/>
    <lineage>
        <taxon>Bacteria</taxon>
        <taxon>Pseudomonadati</taxon>
        <taxon>Bacteroidota</taxon>
        <taxon>Sphingobacteriia</taxon>
        <taxon>Sphingobacteriales</taxon>
        <taxon>Sphingobacteriaceae</taxon>
        <taxon>Pedobacter</taxon>
    </lineage>
</organism>
<dbReference type="InterPro" id="IPR036390">
    <property type="entry name" value="WH_DNA-bd_sf"/>
</dbReference>
<dbReference type="KEGG" id="pcm:AY601_0554"/>
<protein>
    <submittedName>
        <fullName evidence="6">Transcriptional regulator</fullName>
    </submittedName>
</protein>
<evidence type="ECO:0000256" key="3">
    <source>
        <dbReference type="ARBA" id="ARBA00023125"/>
    </source>
</evidence>
<dbReference type="SUPFAM" id="SSF46785">
    <property type="entry name" value="Winged helix' DNA-binding domain"/>
    <property type="match status" value="1"/>
</dbReference>
<dbReference type="GO" id="GO:0000976">
    <property type="term" value="F:transcription cis-regulatory region binding"/>
    <property type="evidence" value="ECO:0007669"/>
    <property type="project" value="TreeGrafter"/>
</dbReference>
<dbReference type="OrthoDB" id="9785745at2"/>
<dbReference type="RefSeq" id="WP_068396085.1">
    <property type="nucleotide sequence ID" value="NZ_CP014504.1"/>
</dbReference>
<evidence type="ECO:0000256" key="2">
    <source>
        <dbReference type="ARBA" id="ARBA00023015"/>
    </source>
</evidence>